<name>A0A9Q0E7T5_9TELE</name>
<sequence>MGTSLRQSPGGPERVFERRDLGPRITSQRVNERQTGWPTTPSLSLLGFNELCTKSIELKGGGACDRPSRSVVGTRRARSWGPDALGRGDPTRSVVGTPPARSWGPDPLGRGDPTRSVVGTRPARQTTHPPVEERFSRNKKEYLGPNYLVLDYSTIKQNKKGSEKQRFTGEVLSIGCRAP</sequence>
<feature type="region of interest" description="Disordered" evidence="1">
    <location>
        <begin position="1"/>
        <end position="41"/>
    </location>
</feature>
<organism evidence="2 3">
    <name type="scientific">Muraenolepis orangiensis</name>
    <name type="common">Patagonian moray cod</name>
    <dbReference type="NCBI Taxonomy" id="630683"/>
    <lineage>
        <taxon>Eukaryota</taxon>
        <taxon>Metazoa</taxon>
        <taxon>Chordata</taxon>
        <taxon>Craniata</taxon>
        <taxon>Vertebrata</taxon>
        <taxon>Euteleostomi</taxon>
        <taxon>Actinopterygii</taxon>
        <taxon>Neopterygii</taxon>
        <taxon>Teleostei</taxon>
        <taxon>Neoteleostei</taxon>
        <taxon>Acanthomorphata</taxon>
        <taxon>Zeiogadaria</taxon>
        <taxon>Gadariae</taxon>
        <taxon>Gadiformes</taxon>
        <taxon>Muraenolepidoidei</taxon>
        <taxon>Muraenolepididae</taxon>
        <taxon>Muraenolepis</taxon>
    </lineage>
</organism>
<feature type="compositionally biased region" description="Polar residues" evidence="1">
    <location>
        <begin position="25"/>
        <end position="41"/>
    </location>
</feature>
<evidence type="ECO:0000256" key="1">
    <source>
        <dbReference type="SAM" id="MobiDB-lite"/>
    </source>
</evidence>
<feature type="region of interest" description="Disordered" evidence="1">
    <location>
        <begin position="62"/>
        <end position="133"/>
    </location>
</feature>
<gene>
    <name evidence="2" type="ORF">NHX12_032431</name>
</gene>
<dbReference type="Proteomes" id="UP001148018">
    <property type="component" value="Unassembled WGS sequence"/>
</dbReference>
<dbReference type="EMBL" id="JANIIK010000047">
    <property type="protein sequence ID" value="KAJ3601463.1"/>
    <property type="molecule type" value="Genomic_DNA"/>
</dbReference>
<comment type="caution">
    <text evidence="2">The sequence shown here is derived from an EMBL/GenBank/DDBJ whole genome shotgun (WGS) entry which is preliminary data.</text>
</comment>
<proteinExistence type="predicted"/>
<accession>A0A9Q0E7T5</accession>
<dbReference type="AlphaFoldDB" id="A0A9Q0E7T5"/>
<reference evidence="2" key="1">
    <citation type="submission" date="2022-07" db="EMBL/GenBank/DDBJ databases">
        <title>Chromosome-level genome of Muraenolepis orangiensis.</title>
        <authorList>
            <person name="Kim J."/>
        </authorList>
    </citation>
    <scope>NUCLEOTIDE SEQUENCE</scope>
    <source>
        <strain evidence="2">KU_S4_2022</strain>
        <tissue evidence="2">Muscle</tissue>
    </source>
</reference>
<protein>
    <submittedName>
        <fullName evidence="2">Uncharacterized protein</fullName>
    </submittedName>
</protein>
<evidence type="ECO:0000313" key="3">
    <source>
        <dbReference type="Proteomes" id="UP001148018"/>
    </source>
</evidence>
<keyword evidence="3" id="KW-1185">Reference proteome</keyword>
<evidence type="ECO:0000313" key="2">
    <source>
        <dbReference type="EMBL" id="KAJ3601463.1"/>
    </source>
</evidence>